<keyword evidence="1" id="KW-0812">Transmembrane</keyword>
<reference evidence="3 5" key="2">
    <citation type="submission" date="2019-03" db="EMBL/GenBank/DDBJ databases">
        <title>Freshwater and sediment microbial communities from various areas in North America, analyzing microbe dynamics in response to fracking.</title>
        <authorList>
            <person name="Lamendella R."/>
        </authorList>
    </citation>
    <scope>NUCLEOTIDE SEQUENCE [LARGE SCALE GENOMIC DNA]</scope>
    <source>
        <strain evidence="3 5">114D</strain>
    </source>
</reference>
<organism evidence="2 4">
    <name type="scientific">Sunxiuqinia elliptica</name>
    <dbReference type="NCBI Taxonomy" id="655355"/>
    <lineage>
        <taxon>Bacteria</taxon>
        <taxon>Pseudomonadati</taxon>
        <taxon>Bacteroidota</taxon>
        <taxon>Bacteroidia</taxon>
        <taxon>Marinilabiliales</taxon>
        <taxon>Prolixibacteraceae</taxon>
        <taxon>Sunxiuqinia</taxon>
    </lineage>
</organism>
<dbReference type="OrthoDB" id="1121522at2"/>
<evidence type="ECO:0000313" key="2">
    <source>
        <dbReference type="EMBL" id="SFE94758.1"/>
    </source>
</evidence>
<keyword evidence="4" id="KW-1185">Reference proteome</keyword>
<evidence type="ECO:0000313" key="3">
    <source>
        <dbReference type="EMBL" id="TDO04888.1"/>
    </source>
</evidence>
<feature type="transmembrane region" description="Helical" evidence="1">
    <location>
        <begin position="15"/>
        <end position="32"/>
    </location>
</feature>
<dbReference type="Proteomes" id="UP000198964">
    <property type="component" value="Unassembled WGS sequence"/>
</dbReference>
<sequence>MEVSNQKRSRSIKRTFNLGVVLMLFPLVYFIWQEMDLAALINGGVVVLFVIGFQIVGLNYVHYQSTDDLLEVRYYPIITFFGKDYNTIRFKKRLLYRGEVKKTFLFHDLHLEIKTKQGVAEYPALSLAAMSRNDIRAIQLDLATIQKTK</sequence>
<feature type="transmembrane region" description="Helical" evidence="1">
    <location>
        <begin position="38"/>
        <end position="61"/>
    </location>
</feature>
<gene>
    <name evidence="3" type="ORF">DET52_101239</name>
    <name evidence="2" type="ORF">SAMN05216283_102177</name>
</gene>
<evidence type="ECO:0000313" key="5">
    <source>
        <dbReference type="Proteomes" id="UP000294848"/>
    </source>
</evidence>
<dbReference type="EMBL" id="FONW01000002">
    <property type="protein sequence ID" value="SFE94758.1"/>
    <property type="molecule type" value="Genomic_DNA"/>
</dbReference>
<dbReference type="AlphaFoldDB" id="A0A1I2EQM3"/>
<dbReference type="RefSeq" id="WP_093918857.1">
    <property type="nucleotide sequence ID" value="NZ_FONW01000002.1"/>
</dbReference>
<evidence type="ECO:0000313" key="4">
    <source>
        <dbReference type="Proteomes" id="UP000198964"/>
    </source>
</evidence>
<dbReference type="EMBL" id="SNWI01000001">
    <property type="protein sequence ID" value="TDO04888.1"/>
    <property type="molecule type" value="Genomic_DNA"/>
</dbReference>
<proteinExistence type="predicted"/>
<dbReference type="Proteomes" id="UP000294848">
    <property type="component" value="Unassembled WGS sequence"/>
</dbReference>
<protein>
    <submittedName>
        <fullName evidence="2">Uncharacterized protein</fullName>
    </submittedName>
</protein>
<name>A0A1I2EQM3_9BACT</name>
<reference evidence="2 4" key="1">
    <citation type="submission" date="2016-10" db="EMBL/GenBank/DDBJ databases">
        <authorList>
            <person name="de Groot N.N."/>
        </authorList>
    </citation>
    <scope>NUCLEOTIDE SEQUENCE [LARGE SCALE GENOMIC DNA]</scope>
    <source>
        <strain evidence="2 4">CGMCC 1.9156</strain>
    </source>
</reference>
<dbReference type="STRING" id="655355.SAMN05216283_102177"/>
<keyword evidence="1" id="KW-0472">Membrane</keyword>
<keyword evidence="1" id="KW-1133">Transmembrane helix</keyword>
<evidence type="ECO:0000256" key="1">
    <source>
        <dbReference type="SAM" id="Phobius"/>
    </source>
</evidence>
<accession>A0A1I2EQM3</accession>